<dbReference type="InterPro" id="IPR029063">
    <property type="entry name" value="SAM-dependent_MTases_sf"/>
</dbReference>
<feature type="compositionally biased region" description="Basic and acidic residues" evidence="1">
    <location>
        <begin position="1168"/>
        <end position="1179"/>
    </location>
</feature>
<evidence type="ECO:0000259" key="2">
    <source>
        <dbReference type="Pfam" id="PF13649"/>
    </source>
</evidence>
<dbReference type="GO" id="GO:0008168">
    <property type="term" value="F:methyltransferase activity"/>
    <property type="evidence" value="ECO:0007669"/>
    <property type="project" value="UniProtKB-KW"/>
</dbReference>
<feature type="compositionally biased region" description="Low complexity" evidence="1">
    <location>
        <begin position="1112"/>
        <end position="1130"/>
    </location>
</feature>
<sequence>MINTTIEKKISIRSSYEMLSIRRQRGTRDTSIQDALSDSETLPSERRAKPYPSAKAANTPKKPRRRESASGSGPLNDTTPASPRLFARLLASPTVRAKDSRNKHVENSQLQQRPSRFGIAPIIGRSTSAVLPSIDTPAYLKRHTPTSESGDVLPSPLALARTSYFEDQSPPSFPTPPTPPPVPAPPLTVMRRGGLVNTPRRLLIEYHARDAGAERGHEDRQSTNKNLKNADSVESQTSPLTPTPDRPTTKKPTRIHDNMAEFKKWRNAQDSQFSIKNGKKHHPYPSKEAPFPRNYDRVVLDHEMWEALFFEQMLGGICFHEFSVPPARVLDLGCGTGHWIISAARKWKDTHFVGVDIAPIQPDLERVGLKDLASRITWVNASFLEKLPLPDNHFDFAVVKRIGRAVPEDKSHFVFEELHRVLKPGGSLELLDEDLYFPGSKSEGGDNTTATSTPAPSVHQYSGDSKQLSDYPPSSSFNSESSDFTPESLVPSTDDDQEKRSENTCSEPSSSYYGRDNSFETARVYQPSDISSNFSSEENPRSYLDTIKSKKRYSLGYREPVRHFQTVTGRVRSYSCTREDVSRLEEDRLKYDETPTPTNMFLKAKDTSEQSDSLTPSPGSGVTHSTDYVMVGAPSESALSETENNGDYDQYSRKHKRNTSTGLNGLDLGSLHLDHQDLPGGPIHRRESDASLLLDPSPTQPLNPRDHSLLTRIYEEMHADRFINLSPLSLIGAFLNIYFTHVTSHAPVSFTFPPKPRSETVEESAAEPEVVDDPLPLLKDDDLDWLVHSSFVTGTKIKQTANPNSSSSTSLPNSQHYSSTGRSSISSSAHDSASSHYIVIDSARLPAVPVFRSTPRTNTLSPLSTSGPSFNGIATSPIETPHADNSLHIQLPHPTTDSLEVPLNPTSDISSSSSIPPSPADTQPPDPQIQENITNTVSKRSFRRVRSPGVRVNIRPKVMDMKSLHMHLSIRVAETLACAESMWEWVAAEQTRHAKDMRGGLTRRGDHQRDRQLEVIWEMTRDEFDQCLSRFEMDMQDKMYLDHALEQYLGMKNCFTSKSAERRSFDAAVAAWDALQAQLQSSSQNQSQPTTTNNSSISHPRPHRRPQNRQVSAASTATTATYSNNNSSSNLGGSHEESDIGANSSVGNAGEGTSGSNVSDILGSSPEEIGKAQSADRRSMMSSSTSQTEGISGQRLLSRTIRIYFATKAL</sequence>
<feature type="compositionally biased region" description="Polar residues" evidence="1">
    <location>
        <begin position="854"/>
        <end position="878"/>
    </location>
</feature>
<dbReference type="OrthoDB" id="2013972at2759"/>
<organism evidence="3 4">
    <name type="scientific">Pyrrhoderma noxium</name>
    <dbReference type="NCBI Taxonomy" id="2282107"/>
    <lineage>
        <taxon>Eukaryota</taxon>
        <taxon>Fungi</taxon>
        <taxon>Dikarya</taxon>
        <taxon>Basidiomycota</taxon>
        <taxon>Agaricomycotina</taxon>
        <taxon>Agaricomycetes</taxon>
        <taxon>Hymenochaetales</taxon>
        <taxon>Hymenochaetaceae</taxon>
        <taxon>Pyrrhoderma</taxon>
    </lineage>
</organism>
<feature type="compositionally biased region" description="Polar residues" evidence="1">
    <location>
        <begin position="637"/>
        <end position="647"/>
    </location>
</feature>
<name>A0A286UBX9_9AGAM</name>
<feature type="compositionally biased region" description="Basic and acidic residues" evidence="1">
    <location>
        <begin position="96"/>
        <end position="106"/>
    </location>
</feature>
<feature type="region of interest" description="Disordered" evidence="1">
    <location>
        <begin position="853"/>
        <end position="944"/>
    </location>
</feature>
<feature type="region of interest" description="Disordered" evidence="1">
    <location>
        <begin position="798"/>
        <end position="828"/>
    </location>
</feature>
<feature type="compositionally biased region" description="Low complexity" evidence="1">
    <location>
        <begin position="469"/>
        <end position="484"/>
    </location>
</feature>
<evidence type="ECO:0000256" key="1">
    <source>
        <dbReference type="SAM" id="MobiDB-lite"/>
    </source>
</evidence>
<dbReference type="STRING" id="2282107.A0A286UBX9"/>
<dbReference type="Pfam" id="PF13649">
    <property type="entry name" value="Methyltransf_25"/>
    <property type="match status" value="1"/>
</dbReference>
<dbReference type="Gene3D" id="3.40.50.150">
    <property type="entry name" value="Vaccinia Virus protein VP39"/>
    <property type="match status" value="1"/>
</dbReference>
<proteinExistence type="predicted"/>
<feature type="compositionally biased region" description="Polar residues" evidence="1">
    <location>
        <begin position="610"/>
        <end position="626"/>
    </location>
</feature>
<dbReference type="AlphaFoldDB" id="A0A286UBX9"/>
<feature type="compositionally biased region" description="Low complexity" evidence="1">
    <location>
        <begin position="905"/>
        <end position="915"/>
    </location>
</feature>
<dbReference type="CDD" id="cd02440">
    <property type="entry name" value="AdoMet_MTases"/>
    <property type="match status" value="1"/>
</dbReference>
<gene>
    <name evidence="3" type="ORF">PNOK_0713000</name>
</gene>
<protein>
    <submittedName>
        <fullName evidence="3">COQ5 family methyltransferase</fullName>
    </submittedName>
</protein>
<feature type="compositionally biased region" description="Low complexity" evidence="1">
    <location>
        <begin position="802"/>
        <end position="828"/>
    </location>
</feature>
<keyword evidence="4" id="KW-1185">Reference proteome</keyword>
<feature type="compositionally biased region" description="Pro residues" evidence="1">
    <location>
        <begin position="916"/>
        <end position="927"/>
    </location>
</feature>
<feature type="region of interest" description="Disordered" evidence="1">
    <location>
        <begin position="22"/>
        <end position="113"/>
    </location>
</feature>
<feature type="region of interest" description="Disordered" evidence="1">
    <location>
        <begin position="1079"/>
        <end position="1193"/>
    </location>
</feature>
<keyword evidence="3" id="KW-0489">Methyltransferase</keyword>
<feature type="region of interest" description="Disordered" evidence="1">
    <location>
        <begin position="209"/>
        <end position="254"/>
    </location>
</feature>
<accession>A0A286UBX9</accession>
<feature type="region of interest" description="Disordered" evidence="1">
    <location>
        <begin position="749"/>
        <end position="770"/>
    </location>
</feature>
<dbReference type="EMBL" id="NBII01000007">
    <property type="protein sequence ID" value="PAV17066.1"/>
    <property type="molecule type" value="Genomic_DNA"/>
</dbReference>
<dbReference type="PANTHER" id="PTHR43591:SF24">
    <property type="entry name" value="2-METHOXY-6-POLYPRENYL-1,4-BENZOQUINOL METHYLASE, MITOCHONDRIAL"/>
    <property type="match status" value="1"/>
</dbReference>
<comment type="caution">
    <text evidence="3">The sequence shown here is derived from an EMBL/GenBank/DDBJ whole genome shotgun (WGS) entry which is preliminary data.</text>
</comment>
<dbReference type="PANTHER" id="PTHR43591">
    <property type="entry name" value="METHYLTRANSFERASE"/>
    <property type="match status" value="1"/>
</dbReference>
<keyword evidence="3" id="KW-0808">Transferase</keyword>
<feature type="region of interest" description="Disordered" evidence="1">
    <location>
        <begin position="606"/>
        <end position="663"/>
    </location>
</feature>
<dbReference type="InterPro" id="IPR041698">
    <property type="entry name" value="Methyltransf_25"/>
</dbReference>
<dbReference type="InParanoid" id="A0A286UBX9"/>
<feature type="compositionally biased region" description="Acidic residues" evidence="1">
    <location>
        <begin position="761"/>
        <end position="770"/>
    </location>
</feature>
<reference evidence="3 4" key="1">
    <citation type="journal article" date="2017" name="Mol. Ecol.">
        <title>Comparative and population genomic landscape of Phellinus noxius: A hypervariable fungus causing root rot in trees.</title>
        <authorList>
            <person name="Chung C.L."/>
            <person name="Lee T.J."/>
            <person name="Akiba M."/>
            <person name="Lee H.H."/>
            <person name="Kuo T.H."/>
            <person name="Liu D."/>
            <person name="Ke H.M."/>
            <person name="Yokoi T."/>
            <person name="Roa M.B."/>
            <person name="Lu M.J."/>
            <person name="Chang Y.Y."/>
            <person name="Ann P.J."/>
            <person name="Tsai J.N."/>
            <person name="Chen C.Y."/>
            <person name="Tzean S.S."/>
            <person name="Ota Y."/>
            <person name="Hattori T."/>
            <person name="Sahashi N."/>
            <person name="Liou R.F."/>
            <person name="Kikuchi T."/>
            <person name="Tsai I.J."/>
        </authorList>
    </citation>
    <scope>NUCLEOTIDE SEQUENCE [LARGE SCALE GENOMIC DNA]</scope>
    <source>
        <strain evidence="3 4">FFPRI411160</strain>
    </source>
</reference>
<evidence type="ECO:0000313" key="3">
    <source>
        <dbReference type="EMBL" id="PAV17066.1"/>
    </source>
</evidence>
<feature type="compositionally biased region" description="Basic and acidic residues" evidence="1">
    <location>
        <begin position="209"/>
        <end position="222"/>
    </location>
</feature>
<evidence type="ECO:0000313" key="4">
    <source>
        <dbReference type="Proteomes" id="UP000217199"/>
    </source>
</evidence>
<feature type="compositionally biased region" description="Low complexity" evidence="1">
    <location>
        <begin position="1079"/>
        <end position="1096"/>
    </location>
</feature>
<feature type="compositionally biased region" description="Polar residues" evidence="1">
    <location>
        <begin position="223"/>
        <end position="238"/>
    </location>
</feature>
<feature type="compositionally biased region" description="Polar residues" evidence="1">
    <location>
        <begin position="929"/>
        <end position="939"/>
    </location>
</feature>
<feature type="domain" description="Methyltransferase" evidence="2">
    <location>
        <begin position="329"/>
        <end position="426"/>
    </location>
</feature>
<feature type="compositionally biased region" description="Polar residues" evidence="1">
    <location>
        <begin position="29"/>
        <end position="42"/>
    </location>
</feature>
<dbReference type="Proteomes" id="UP000217199">
    <property type="component" value="Unassembled WGS sequence"/>
</dbReference>
<feature type="compositionally biased region" description="Polar residues" evidence="1">
    <location>
        <begin position="503"/>
        <end position="512"/>
    </location>
</feature>
<dbReference type="GO" id="GO:0032259">
    <property type="term" value="P:methylation"/>
    <property type="evidence" value="ECO:0007669"/>
    <property type="project" value="UniProtKB-KW"/>
</dbReference>
<dbReference type="SUPFAM" id="SSF53335">
    <property type="entry name" value="S-adenosyl-L-methionine-dependent methyltransferases"/>
    <property type="match status" value="1"/>
</dbReference>
<feature type="compositionally biased region" description="Polar residues" evidence="1">
    <location>
        <begin position="445"/>
        <end position="468"/>
    </location>
</feature>
<feature type="region of interest" description="Disordered" evidence="1">
    <location>
        <begin position="439"/>
        <end position="517"/>
    </location>
</feature>
<feature type="compositionally biased region" description="Polar residues" evidence="1">
    <location>
        <begin position="69"/>
        <end position="81"/>
    </location>
</feature>
<feature type="region of interest" description="Disordered" evidence="1">
    <location>
        <begin position="165"/>
        <end position="190"/>
    </location>
</feature>
<feature type="compositionally biased region" description="Pro residues" evidence="1">
    <location>
        <begin position="171"/>
        <end position="186"/>
    </location>
</feature>